<dbReference type="AlphaFoldDB" id="A0A9X2PH73"/>
<dbReference type="GO" id="GO:0005524">
    <property type="term" value="F:ATP binding"/>
    <property type="evidence" value="ECO:0007669"/>
    <property type="project" value="UniProtKB-KW"/>
</dbReference>
<organism evidence="6 10">
    <name type="scientific">Salinibacter ruber</name>
    <dbReference type="NCBI Taxonomy" id="146919"/>
    <lineage>
        <taxon>Bacteria</taxon>
        <taxon>Pseudomonadati</taxon>
        <taxon>Rhodothermota</taxon>
        <taxon>Rhodothermia</taxon>
        <taxon>Rhodothermales</taxon>
        <taxon>Salinibacteraceae</taxon>
        <taxon>Salinibacter</taxon>
    </lineage>
</organism>
<evidence type="ECO:0000313" key="8">
    <source>
        <dbReference type="EMBL" id="MCS4120242.1"/>
    </source>
</evidence>
<comment type="caution">
    <text evidence="6">The sequence shown here is derived from an EMBL/GenBank/DDBJ whole genome shotgun (WGS) entry which is preliminary data.</text>
</comment>
<dbReference type="EMBL" id="JANUBL010000001">
    <property type="protein sequence ID" value="MCS4120242.1"/>
    <property type="molecule type" value="Genomic_DNA"/>
</dbReference>
<dbReference type="PROSITE" id="PS50893">
    <property type="entry name" value="ABC_TRANSPORTER_2"/>
    <property type="match status" value="1"/>
</dbReference>
<dbReference type="InterPro" id="IPR027417">
    <property type="entry name" value="P-loop_NTPase"/>
</dbReference>
<dbReference type="EMBL" id="JANTZM010000011">
    <property type="protein sequence ID" value="MCS4158413.1"/>
    <property type="molecule type" value="Genomic_DNA"/>
</dbReference>
<evidence type="ECO:0000256" key="2">
    <source>
        <dbReference type="ARBA" id="ARBA00022741"/>
    </source>
</evidence>
<evidence type="ECO:0000313" key="7">
    <source>
        <dbReference type="EMBL" id="MCS3950158.1"/>
    </source>
</evidence>
<evidence type="ECO:0000259" key="4">
    <source>
        <dbReference type="PROSITE" id="PS50893"/>
    </source>
</evidence>
<dbReference type="EMBL" id="JANUAU010000003">
    <property type="protein sequence ID" value="MCS3677232.1"/>
    <property type="molecule type" value="Genomic_DNA"/>
</dbReference>
<reference evidence="6" key="1">
    <citation type="submission" date="2022-08" db="EMBL/GenBank/DDBJ databases">
        <title>Genomic Encyclopedia of Type Strains, Phase V (KMG-V): Genome sequencing to study the core and pangenomes of soil and plant-associated prokaryotes.</title>
        <authorList>
            <person name="Whitman W."/>
        </authorList>
    </citation>
    <scope>NUCLEOTIDE SEQUENCE</scope>
    <source>
        <strain evidence="5">0</strain>
        <strain evidence="6">SP2016B</strain>
        <strain evidence="7">SP2017</strain>
        <strain evidence="9">SP3002</strain>
        <strain evidence="8">SP3026</strain>
    </source>
</reference>
<proteinExistence type="predicted"/>
<dbReference type="PANTHER" id="PTHR42939:SF1">
    <property type="entry name" value="ABC TRANSPORTER ATP-BINDING PROTEIN ALBC-RELATED"/>
    <property type="match status" value="1"/>
</dbReference>
<dbReference type="Proteomes" id="UP001155010">
    <property type="component" value="Unassembled WGS sequence"/>
</dbReference>
<evidence type="ECO:0000256" key="1">
    <source>
        <dbReference type="ARBA" id="ARBA00022448"/>
    </source>
</evidence>
<dbReference type="EMBL" id="JANTYZ010000001">
    <property type="protein sequence ID" value="MCS3864018.1"/>
    <property type="molecule type" value="Genomic_DNA"/>
</dbReference>
<dbReference type="Proteomes" id="UP001155034">
    <property type="component" value="Unassembled WGS sequence"/>
</dbReference>
<dbReference type="Proteomes" id="UP001155110">
    <property type="component" value="Unassembled WGS sequence"/>
</dbReference>
<accession>A0A9X2PH73</accession>
<dbReference type="PANTHER" id="PTHR42939">
    <property type="entry name" value="ABC TRANSPORTER ATP-BINDING PROTEIN ALBC-RELATED"/>
    <property type="match status" value="1"/>
</dbReference>
<gene>
    <name evidence="8" type="ORF">GGP45_000560</name>
    <name evidence="5" type="ORF">GGP71_001148</name>
    <name evidence="6" type="ORF">GGP82_000549</name>
    <name evidence="7" type="ORF">GGP83_000084</name>
    <name evidence="9" type="ORF">GGP99_002385</name>
</gene>
<dbReference type="SMART" id="SM00382">
    <property type="entry name" value="AAA"/>
    <property type="match status" value="1"/>
</dbReference>
<keyword evidence="1" id="KW-0813">Transport</keyword>
<dbReference type="Gene3D" id="3.40.50.300">
    <property type="entry name" value="P-loop containing nucleotide triphosphate hydrolases"/>
    <property type="match status" value="1"/>
</dbReference>
<dbReference type="SUPFAM" id="SSF52540">
    <property type="entry name" value="P-loop containing nucleoside triphosphate hydrolases"/>
    <property type="match status" value="1"/>
</dbReference>
<evidence type="ECO:0000313" key="10">
    <source>
        <dbReference type="Proteomes" id="UP001155034"/>
    </source>
</evidence>
<dbReference type="Proteomes" id="UP001155027">
    <property type="component" value="Unassembled WGS sequence"/>
</dbReference>
<dbReference type="InterPro" id="IPR003593">
    <property type="entry name" value="AAA+_ATPase"/>
</dbReference>
<dbReference type="RefSeq" id="WP_013062712.1">
    <property type="nucleotide sequence ID" value="NZ_CALTSD010000019.1"/>
</dbReference>
<dbReference type="EMBL" id="JANUBB010000001">
    <property type="protein sequence ID" value="MCS3950158.1"/>
    <property type="molecule type" value="Genomic_DNA"/>
</dbReference>
<evidence type="ECO:0000313" key="6">
    <source>
        <dbReference type="EMBL" id="MCS3864018.1"/>
    </source>
</evidence>
<evidence type="ECO:0000256" key="3">
    <source>
        <dbReference type="ARBA" id="ARBA00022840"/>
    </source>
</evidence>
<protein>
    <submittedName>
        <fullName evidence="6">ABC-2 type transport system ATP-binding protein</fullName>
    </submittedName>
</protein>
<feature type="domain" description="ABC transporter" evidence="4">
    <location>
        <begin position="5"/>
        <end position="218"/>
    </location>
</feature>
<dbReference type="InterPro" id="IPR051782">
    <property type="entry name" value="ABC_Transporter_VariousFunc"/>
</dbReference>
<dbReference type="GO" id="GO:0016887">
    <property type="term" value="F:ATP hydrolysis activity"/>
    <property type="evidence" value="ECO:0007669"/>
    <property type="project" value="InterPro"/>
</dbReference>
<dbReference type="CDD" id="cd03230">
    <property type="entry name" value="ABC_DR_subfamily_A"/>
    <property type="match status" value="1"/>
</dbReference>
<evidence type="ECO:0000313" key="9">
    <source>
        <dbReference type="EMBL" id="MCS4158413.1"/>
    </source>
</evidence>
<sequence length="218" mass="23447">MADTLALDALSKRYGDGPPVLSNLSRSFEPGTLTLLVGPNGAGKTTLLRLLAVQAYPTDGAVRYGEIDVHDDPYRYLQRVGLVHAGPELPEHLTAVELLEWILRSRGHWTEDEGPARIAAVLDRLRLDERRANLIGTYSSGMTQKAQVAAAFVAEPAVVLMDEPLRSLDTATTEATVDLIDEFVADGGLAVVASHLTDALRPLADEVVRLGEESPVSA</sequence>
<dbReference type="Pfam" id="PF00005">
    <property type="entry name" value="ABC_tran"/>
    <property type="match status" value="1"/>
</dbReference>
<dbReference type="InterPro" id="IPR003439">
    <property type="entry name" value="ABC_transporter-like_ATP-bd"/>
</dbReference>
<name>A0A9X2PH73_9BACT</name>
<dbReference type="Proteomes" id="UP001155144">
    <property type="component" value="Unassembled WGS sequence"/>
</dbReference>
<evidence type="ECO:0000313" key="5">
    <source>
        <dbReference type="EMBL" id="MCS3677232.1"/>
    </source>
</evidence>
<keyword evidence="3 6" id="KW-0067">ATP-binding</keyword>
<keyword evidence="2" id="KW-0547">Nucleotide-binding</keyword>